<organism evidence="1 2">
    <name type="scientific">Labedaea rhizosphaerae</name>
    <dbReference type="NCBI Taxonomy" id="598644"/>
    <lineage>
        <taxon>Bacteria</taxon>
        <taxon>Bacillati</taxon>
        <taxon>Actinomycetota</taxon>
        <taxon>Actinomycetes</taxon>
        <taxon>Pseudonocardiales</taxon>
        <taxon>Pseudonocardiaceae</taxon>
        <taxon>Labedaea</taxon>
    </lineage>
</organism>
<gene>
    <name evidence="1" type="ORF">EV186_103156</name>
</gene>
<sequence length="370" mass="38429">MRPRFSACVAALAIALAGCESPTTPPPLPKVNGWQEIAPPAAGVRIVALANVGDRLMALGSVPGPDGRAPAAWTTTDGHGWRPVALHPVTGYGEQAEFTRFAVLGDRILVWGMAFGGAHSNPRPTSWAGDAERLTEYEQPMERFGGPHAVGQYDEAGVPGTGVIVGQWDKPHGGYGAAVWTSPDGATWTRGPDDPVLSGAHEQTSAEGVSAQGNGFLIVGNAIGDTDGVMHATAWSSPDGKHHRRLTVPDAAGAEAVKVACAGTGCAIVGARTKGRRQTVCWPVHGPAIGRPTAGPTGDTLDVLQVLVSGKTSVLLRVDGGTRLFALNGCLDWRADPLPVTTRDARLGVLPGGTELLATTDEHGSRLWTR</sequence>
<reference evidence="1 2" key="1">
    <citation type="submission" date="2019-03" db="EMBL/GenBank/DDBJ databases">
        <title>Genomic Encyclopedia of Type Strains, Phase IV (KMG-IV): sequencing the most valuable type-strain genomes for metagenomic binning, comparative biology and taxonomic classification.</title>
        <authorList>
            <person name="Goeker M."/>
        </authorList>
    </citation>
    <scope>NUCLEOTIDE SEQUENCE [LARGE SCALE GENOMIC DNA]</scope>
    <source>
        <strain evidence="1 2">DSM 45361</strain>
    </source>
</reference>
<dbReference type="AlphaFoldDB" id="A0A4R6SDM3"/>
<accession>A0A4R6SDM3</accession>
<dbReference type="PROSITE" id="PS51257">
    <property type="entry name" value="PROKAR_LIPOPROTEIN"/>
    <property type="match status" value="1"/>
</dbReference>
<dbReference type="OrthoDB" id="3731377at2"/>
<dbReference type="EMBL" id="SNXZ01000003">
    <property type="protein sequence ID" value="TDP97195.1"/>
    <property type="molecule type" value="Genomic_DNA"/>
</dbReference>
<dbReference type="Proteomes" id="UP000295444">
    <property type="component" value="Unassembled WGS sequence"/>
</dbReference>
<protein>
    <submittedName>
        <fullName evidence="1">Uncharacterized protein</fullName>
    </submittedName>
</protein>
<evidence type="ECO:0000313" key="1">
    <source>
        <dbReference type="EMBL" id="TDP97195.1"/>
    </source>
</evidence>
<dbReference type="RefSeq" id="WP_133850438.1">
    <property type="nucleotide sequence ID" value="NZ_SNXZ01000003.1"/>
</dbReference>
<evidence type="ECO:0000313" key="2">
    <source>
        <dbReference type="Proteomes" id="UP000295444"/>
    </source>
</evidence>
<name>A0A4R6SDM3_LABRH</name>
<comment type="caution">
    <text evidence="1">The sequence shown here is derived from an EMBL/GenBank/DDBJ whole genome shotgun (WGS) entry which is preliminary data.</text>
</comment>
<proteinExistence type="predicted"/>
<keyword evidence="2" id="KW-1185">Reference proteome</keyword>